<comment type="similarity">
    <text evidence="1">Belongs to the TACO1 family.</text>
</comment>
<dbReference type="PANTHER" id="PTHR12532:SF0">
    <property type="entry name" value="TRANSLATIONAL ACTIVATOR OF CYTOCHROME C OXIDASE 1"/>
    <property type="match status" value="1"/>
</dbReference>
<evidence type="ECO:0000259" key="5">
    <source>
        <dbReference type="Pfam" id="PF01709"/>
    </source>
</evidence>
<evidence type="ECO:0000313" key="8">
    <source>
        <dbReference type="Proteomes" id="UP000229098"/>
    </source>
</evidence>
<feature type="region of interest" description="Disordered" evidence="4">
    <location>
        <begin position="1"/>
        <end position="22"/>
    </location>
</feature>
<dbReference type="Gene3D" id="1.10.10.200">
    <property type="match status" value="1"/>
</dbReference>
<dbReference type="InterPro" id="IPR002876">
    <property type="entry name" value="Transcrip_reg_TACO1-like"/>
</dbReference>
<accession>A0A2M8KWE3</accession>
<evidence type="ECO:0000256" key="3">
    <source>
        <dbReference type="ARBA" id="ARBA00023163"/>
    </source>
</evidence>
<dbReference type="AlphaFoldDB" id="A0A2M8KWE3"/>
<dbReference type="Pfam" id="PF01709">
    <property type="entry name" value="Transcrip_reg"/>
    <property type="match status" value="1"/>
</dbReference>
<keyword evidence="2" id="KW-0805">Transcription regulation</keyword>
<dbReference type="EMBL" id="PFEF01000008">
    <property type="protein sequence ID" value="PJE64222.1"/>
    <property type="molecule type" value="Genomic_DNA"/>
</dbReference>
<dbReference type="FunFam" id="1.10.10.200:FF:000002">
    <property type="entry name" value="Probable transcriptional regulatory protein CLM62_37755"/>
    <property type="match status" value="1"/>
</dbReference>
<reference evidence="8" key="1">
    <citation type="submission" date="2017-09" db="EMBL/GenBank/DDBJ databases">
        <title>Depth-based differentiation of microbial function through sediment-hosted aquifers and enrichment of novel symbionts in the deep terrestrial subsurface.</title>
        <authorList>
            <person name="Probst A.J."/>
            <person name="Ladd B."/>
            <person name="Jarett J.K."/>
            <person name="Geller-Mcgrath D.E."/>
            <person name="Sieber C.M.K."/>
            <person name="Emerson J.B."/>
            <person name="Anantharaman K."/>
            <person name="Thomas B.C."/>
            <person name="Malmstrom R."/>
            <person name="Stieglmeier M."/>
            <person name="Klingl A."/>
            <person name="Woyke T."/>
            <person name="Ryan C.M."/>
            <person name="Banfield J.F."/>
        </authorList>
    </citation>
    <scope>NUCLEOTIDE SEQUENCE [LARGE SCALE GENOMIC DNA]</scope>
</reference>
<dbReference type="Pfam" id="PF20772">
    <property type="entry name" value="TACO1_YebC_N"/>
    <property type="match status" value="1"/>
</dbReference>
<evidence type="ECO:0000256" key="1">
    <source>
        <dbReference type="ARBA" id="ARBA00008724"/>
    </source>
</evidence>
<dbReference type="GO" id="GO:0003677">
    <property type="term" value="F:DNA binding"/>
    <property type="evidence" value="ECO:0007669"/>
    <property type="project" value="UniProtKB-KW"/>
</dbReference>
<dbReference type="PANTHER" id="PTHR12532">
    <property type="entry name" value="TRANSLATIONAL ACTIVATOR OF CYTOCHROME C OXIDASE 1"/>
    <property type="match status" value="1"/>
</dbReference>
<evidence type="ECO:0000256" key="2">
    <source>
        <dbReference type="ARBA" id="ARBA00023015"/>
    </source>
</evidence>
<dbReference type="InterPro" id="IPR017856">
    <property type="entry name" value="Integrase-like_N"/>
</dbReference>
<dbReference type="Gene3D" id="3.30.70.980">
    <property type="match status" value="3"/>
</dbReference>
<keyword evidence="3" id="KW-0804">Transcription</keyword>
<feature type="domain" description="TACO1/YebC-like N-terminal" evidence="6">
    <location>
        <begin position="5"/>
        <end position="74"/>
    </location>
</feature>
<dbReference type="GO" id="GO:0005737">
    <property type="term" value="C:cytoplasm"/>
    <property type="evidence" value="ECO:0007669"/>
    <property type="project" value="UniProtKB-ARBA"/>
</dbReference>
<dbReference type="InterPro" id="IPR049083">
    <property type="entry name" value="TACO1_YebC_N"/>
</dbReference>
<evidence type="ECO:0000259" key="6">
    <source>
        <dbReference type="Pfam" id="PF20772"/>
    </source>
</evidence>
<evidence type="ECO:0000313" key="7">
    <source>
        <dbReference type="EMBL" id="PJE64222.1"/>
    </source>
</evidence>
<dbReference type="Proteomes" id="UP000229098">
    <property type="component" value="Unassembled WGS sequence"/>
</dbReference>
<comment type="caution">
    <text evidence="7">The sequence shown here is derived from an EMBL/GenBank/DDBJ whole genome shotgun (WGS) entry which is preliminary data.</text>
</comment>
<feature type="domain" description="TACO1/YebC-like second and third" evidence="5">
    <location>
        <begin position="81"/>
        <end position="133"/>
    </location>
</feature>
<sequence>MSGHSKWANIKHKKGAKDAQRSANFGKLSRVITIAAKEKGPNPDMNPALRTAIEKAQMVNMPKDTIERAIAKASMSADTLQQVTYEAFGPGGVAIIIEGITDNNNRTFSEIRKILSDHDTKMAPGGALWAFKKSDDEWIAQTTVEADDVIREKIATLVEILDEHDDIQSIFTNIAPSS</sequence>
<dbReference type="InterPro" id="IPR048300">
    <property type="entry name" value="TACO1_YebC-like_2nd/3rd_dom"/>
</dbReference>
<proteinExistence type="inferred from homology"/>
<organism evidence="7 8">
    <name type="scientific">Candidatus Ryanbacteria bacterium CG10_big_fil_rev_8_21_14_0_10_43_42</name>
    <dbReference type="NCBI Taxonomy" id="1974864"/>
    <lineage>
        <taxon>Bacteria</taxon>
        <taxon>Candidatus Ryaniibacteriota</taxon>
    </lineage>
</organism>
<protein>
    <submittedName>
        <fullName evidence="7">YebC/PmpR family DNA-binding transcriptional regulator</fullName>
    </submittedName>
</protein>
<dbReference type="SUPFAM" id="SSF75625">
    <property type="entry name" value="YebC-like"/>
    <property type="match status" value="1"/>
</dbReference>
<name>A0A2M8KWE3_9BACT</name>
<dbReference type="InterPro" id="IPR029072">
    <property type="entry name" value="YebC-like"/>
</dbReference>
<keyword evidence="7" id="KW-0238">DNA-binding</keyword>
<evidence type="ECO:0000256" key="4">
    <source>
        <dbReference type="SAM" id="MobiDB-lite"/>
    </source>
</evidence>
<gene>
    <name evidence="7" type="ORF">COU90_03940</name>
</gene>
<dbReference type="InterPro" id="IPR026564">
    <property type="entry name" value="Transcrip_reg_TACO1-like_dom3"/>
</dbReference>